<organism evidence="10 11">
    <name type="scientific">Microbulbifer epialgicus</name>
    <dbReference type="NCBI Taxonomy" id="393907"/>
    <lineage>
        <taxon>Bacteria</taxon>
        <taxon>Pseudomonadati</taxon>
        <taxon>Pseudomonadota</taxon>
        <taxon>Gammaproteobacteria</taxon>
        <taxon>Cellvibrionales</taxon>
        <taxon>Microbulbiferaceae</taxon>
        <taxon>Microbulbifer</taxon>
    </lineage>
</organism>
<evidence type="ECO:0000256" key="8">
    <source>
        <dbReference type="SAM" id="Phobius"/>
    </source>
</evidence>
<dbReference type="Proteomes" id="UP001569428">
    <property type="component" value="Unassembled WGS sequence"/>
</dbReference>
<keyword evidence="3" id="KW-1003">Cell membrane</keyword>
<feature type="transmembrane region" description="Helical" evidence="8">
    <location>
        <begin position="72"/>
        <end position="90"/>
    </location>
</feature>
<feature type="transmembrane region" description="Helical" evidence="8">
    <location>
        <begin position="142"/>
        <end position="165"/>
    </location>
</feature>
<dbReference type="SUPFAM" id="SSF81452">
    <property type="entry name" value="Cytochrome c oxidase subunit III-like"/>
    <property type="match status" value="1"/>
</dbReference>
<dbReference type="InterPro" id="IPR013833">
    <property type="entry name" value="Cyt_c_oxidase_su3_a-hlx"/>
</dbReference>
<dbReference type="PANTHER" id="PTHR11403:SF2">
    <property type="entry name" value="CYTOCHROME BO(3) UBIQUINOL OXIDASE SUBUNIT 3"/>
    <property type="match status" value="1"/>
</dbReference>
<feature type="transmembrane region" description="Helical" evidence="8">
    <location>
        <begin position="27"/>
        <end position="52"/>
    </location>
</feature>
<dbReference type="PANTHER" id="PTHR11403">
    <property type="entry name" value="CYTOCHROME C OXIDASE SUBUNIT III"/>
    <property type="match status" value="1"/>
</dbReference>
<feature type="domain" description="Heme-copper oxidase subunit III family profile" evidence="9">
    <location>
        <begin position="30"/>
        <end position="207"/>
    </location>
</feature>
<keyword evidence="11" id="KW-1185">Reference proteome</keyword>
<evidence type="ECO:0000256" key="3">
    <source>
        <dbReference type="ARBA" id="ARBA00022475"/>
    </source>
</evidence>
<dbReference type="Gene3D" id="1.20.120.80">
    <property type="entry name" value="Cytochrome c oxidase, subunit III, four-helix bundle"/>
    <property type="match status" value="1"/>
</dbReference>
<proteinExistence type="inferred from homology"/>
<keyword evidence="5 8" id="KW-1133">Transmembrane helix</keyword>
<evidence type="ECO:0000313" key="10">
    <source>
        <dbReference type="EMBL" id="MFA0811795.1"/>
    </source>
</evidence>
<comment type="caution">
    <text evidence="10">The sequence shown here is derived from an EMBL/GenBank/DDBJ whole genome shotgun (WGS) entry which is preliminary data.</text>
</comment>
<accession>A0ABV4P248</accession>
<feature type="transmembrane region" description="Helical" evidence="8">
    <location>
        <begin position="186"/>
        <end position="209"/>
    </location>
</feature>
<gene>
    <name evidence="10" type="ORF">ACCI49_12785</name>
</gene>
<reference evidence="10 11" key="1">
    <citation type="submission" date="2024-08" db="EMBL/GenBank/DDBJ databases">
        <authorList>
            <person name="Ishaq N."/>
        </authorList>
    </citation>
    <scope>NUCLEOTIDE SEQUENCE [LARGE SCALE GENOMIC DNA]</scope>
    <source>
        <strain evidence="10 11">DSM 18651</strain>
    </source>
</reference>
<evidence type="ECO:0000256" key="2">
    <source>
        <dbReference type="ARBA" id="ARBA00010581"/>
    </source>
</evidence>
<evidence type="ECO:0000256" key="4">
    <source>
        <dbReference type="ARBA" id="ARBA00022692"/>
    </source>
</evidence>
<protein>
    <submittedName>
        <fullName evidence="10">Cytochrome c oxidase subunit 3</fullName>
    </submittedName>
</protein>
<dbReference type="InterPro" id="IPR035973">
    <property type="entry name" value="Cyt_c_oxidase_su3-like_sf"/>
</dbReference>
<evidence type="ECO:0000313" key="11">
    <source>
        <dbReference type="Proteomes" id="UP001569428"/>
    </source>
</evidence>
<dbReference type="InterPro" id="IPR024791">
    <property type="entry name" value="Cyt_c/ubiquinol_Oxase_su3"/>
</dbReference>
<keyword evidence="4 7" id="KW-0812">Transmembrane</keyword>
<dbReference type="RefSeq" id="WP_371839398.1">
    <property type="nucleotide sequence ID" value="NZ_JBGMEK010000026.1"/>
</dbReference>
<feature type="transmembrane region" description="Helical" evidence="8">
    <location>
        <begin position="102"/>
        <end position="122"/>
    </location>
</feature>
<evidence type="ECO:0000256" key="7">
    <source>
        <dbReference type="RuleBase" id="RU003376"/>
    </source>
</evidence>
<evidence type="ECO:0000259" key="9">
    <source>
        <dbReference type="PROSITE" id="PS50253"/>
    </source>
</evidence>
<sequence>MNGNPSTNNPSVSPGEVPGAIHKDPDVVIFGFWVFMMSDLIFFGVVFAIYITMIGATAGGPGPRELFDFGSLFAQTMLLLTSSLTVGIATVTMKHQRSQASFLFWVVVTLILGLGFLALELYDFSEMAAKGGVPQRSGYLSAFFGLVPLHGLHVSFGCLWMLVLIAQIWKVGMLDIIKLRFLRLALFWHFLDLIWIGIFSVVYFGGWVYG</sequence>
<dbReference type="Pfam" id="PF00510">
    <property type="entry name" value="COX3"/>
    <property type="match status" value="1"/>
</dbReference>
<comment type="subcellular location">
    <subcellularLocation>
        <location evidence="1 7">Cell membrane</location>
        <topology evidence="1 7">Multi-pass membrane protein</topology>
    </subcellularLocation>
</comment>
<name>A0ABV4P248_9GAMM</name>
<comment type="similarity">
    <text evidence="2 7">Belongs to the cytochrome c oxidase subunit 3 family.</text>
</comment>
<dbReference type="EMBL" id="JBGMEK010000026">
    <property type="protein sequence ID" value="MFA0811795.1"/>
    <property type="molecule type" value="Genomic_DNA"/>
</dbReference>
<keyword evidence="6 8" id="KW-0472">Membrane</keyword>
<dbReference type="InterPro" id="IPR000298">
    <property type="entry name" value="Cyt_c_oxidase-like_su3"/>
</dbReference>
<evidence type="ECO:0000256" key="1">
    <source>
        <dbReference type="ARBA" id="ARBA00004651"/>
    </source>
</evidence>
<evidence type="ECO:0000256" key="6">
    <source>
        <dbReference type="ARBA" id="ARBA00023136"/>
    </source>
</evidence>
<evidence type="ECO:0000256" key="5">
    <source>
        <dbReference type="ARBA" id="ARBA00022989"/>
    </source>
</evidence>
<dbReference type="PROSITE" id="PS50253">
    <property type="entry name" value="COX3"/>
    <property type="match status" value="1"/>
</dbReference>